<dbReference type="PANTHER" id="PTHR42754">
    <property type="entry name" value="ENDOGLUCANASE"/>
    <property type="match status" value="1"/>
</dbReference>
<feature type="domain" description="FlgD/Vpr Ig-like" evidence="2">
    <location>
        <begin position="131"/>
        <end position="186"/>
    </location>
</feature>
<feature type="non-terminal residue" evidence="3">
    <location>
        <position position="517"/>
    </location>
</feature>
<reference evidence="3" key="1">
    <citation type="submission" date="2018-05" db="EMBL/GenBank/DDBJ databases">
        <authorList>
            <person name="Lanie J.A."/>
            <person name="Ng W.-L."/>
            <person name="Kazmierczak K.M."/>
            <person name="Andrzejewski T.M."/>
            <person name="Davidsen T.M."/>
            <person name="Wayne K.J."/>
            <person name="Tettelin H."/>
            <person name="Glass J.I."/>
            <person name="Rusch D."/>
            <person name="Podicherti R."/>
            <person name="Tsui H.-C.T."/>
            <person name="Winkler M.E."/>
        </authorList>
    </citation>
    <scope>NUCLEOTIDE SEQUENCE</scope>
</reference>
<evidence type="ECO:0000256" key="1">
    <source>
        <dbReference type="SAM" id="MobiDB-lite"/>
    </source>
</evidence>
<proteinExistence type="predicted"/>
<name>A0A382E1G7_9ZZZZ</name>
<evidence type="ECO:0000313" key="3">
    <source>
        <dbReference type="EMBL" id="SVB44550.1"/>
    </source>
</evidence>
<dbReference type="InterPro" id="IPR026444">
    <property type="entry name" value="Secre_tail"/>
</dbReference>
<organism evidence="3">
    <name type="scientific">marine metagenome</name>
    <dbReference type="NCBI Taxonomy" id="408172"/>
    <lineage>
        <taxon>unclassified sequences</taxon>
        <taxon>metagenomes</taxon>
        <taxon>ecological metagenomes</taxon>
    </lineage>
</organism>
<dbReference type="Pfam" id="PF13860">
    <property type="entry name" value="FlgD_ig"/>
    <property type="match status" value="1"/>
</dbReference>
<dbReference type="AlphaFoldDB" id="A0A382E1G7"/>
<dbReference type="InterPro" id="IPR025965">
    <property type="entry name" value="FlgD/Vpr_Ig-like"/>
</dbReference>
<dbReference type="PANTHER" id="PTHR42754:SF1">
    <property type="entry name" value="LIPOPROTEIN"/>
    <property type="match status" value="1"/>
</dbReference>
<protein>
    <recommendedName>
        <fullName evidence="2">FlgD/Vpr Ig-like domain-containing protein</fullName>
    </recommendedName>
</protein>
<gene>
    <name evidence="3" type="ORF">METZ01_LOCUS197404</name>
</gene>
<feature type="region of interest" description="Disordered" evidence="1">
    <location>
        <begin position="1"/>
        <end position="21"/>
    </location>
</feature>
<dbReference type="EMBL" id="UINC01042220">
    <property type="protein sequence ID" value="SVB44550.1"/>
    <property type="molecule type" value="Genomic_DNA"/>
</dbReference>
<evidence type="ECO:0000259" key="2">
    <source>
        <dbReference type="Pfam" id="PF13860"/>
    </source>
</evidence>
<sequence length="517" mass="56008">MIWTRSRATVDSHQPKPGLQDSGGRMSGLFLAICAIVGTLTINANANAAVSGKVTDSNGLPVEGAHITFTSEPDASQHYSDVTDTDGMYHVTLGIVTAVEAESSIPVTFQLFQNYPNPFNPSTIIPYQLDQTGHVSLVVHNMLGQPIRALVDRVQSAGLHTAQWNGYDDQGNGVAAGLYVIRMETARYAQSKKAILLDGMGGRGAAFRGPHSAKPAAPSQDRLDLYSVTITGDDIEPFSRVGISVQASATLDFQVVRLAIDESAPGESLAGPSGQTVVLQTDHWNNGNKKNEFQYYLDNGSVVKHGFFNEFDEKGKLIDQDKYYAGLCVEDCEWRRSFADGWGTSAKQTVDGGYIVTGKMLTLGVLLLKIDAAGNEQRKKYFDDWGERGNEVQQTADGGFVVTGREQNYNGFLLKVDNEGSEQWRSTFEDAEGHSVQQMTDGGFIVAGREIMNRQSSTLLLKIDSQGVQQWRKVFGDGIGLAVRKGIDGGFLVTGAEGSYATGIEVLLLKTDEQGIE</sequence>
<dbReference type="SUPFAM" id="SSF69304">
    <property type="entry name" value="Tricorn protease N-terminal domain"/>
    <property type="match status" value="1"/>
</dbReference>
<dbReference type="NCBIfam" id="TIGR04183">
    <property type="entry name" value="Por_Secre_tail"/>
    <property type="match status" value="1"/>
</dbReference>
<dbReference type="InterPro" id="IPR008964">
    <property type="entry name" value="Invasin/intimin_cell_adhesion"/>
</dbReference>
<dbReference type="SUPFAM" id="SSF49373">
    <property type="entry name" value="Invasin/intimin cell-adhesion fragments"/>
    <property type="match status" value="1"/>
</dbReference>
<dbReference type="Gene3D" id="2.60.40.4070">
    <property type="match status" value="1"/>
</dbReference>
<dbReference type="Gene3D" id="2.60.40.10">
    <property type="entry name" value="Immunoglobulins"/>
    <property type="match status" value="1"/>
</dbReference>
<dbReference type="InterPro" id="IPR013783">
    <property type="entry name" value="Ig-like_fold"/>
</dbReference>
<accession>A0A382E1G7</accession>